<dbReference type="GO" id="GO:0004519">
    <property type="term" value="F:endonuclease activity"/>
    <property type="evidence" value="ECO:0007669"/>
    <property type="project" value="UniProtKB-KW"/>
</dbReference>
<dbReference type="InterPro" id="IPR008538">
    <property type="entry name" value="Uma2"/>
</dbReference>
<gene>
    <name evidence="2" type="ORF">AB0C36_25410</name>
</gene>
<dbReference type="EMBL" id="JBEZFP010000073">
    <property type="protein sequence ID" value="MEU8136836.1"/>
    <property type="molecule type" value="Genomic_DNA"/>
</dbReference>
<reference evidence="2 3" key="1">
    <citation type="submission" date="2024-06" db="EMBL/GenBank/DDBJ databases">
        <title>The Natural Products Discovery Center: Release of the First 8490 Sequenced Strains for Exploring Actinobacteria Biosynthetic Diversity.</title>
        <authorList>
            <person name="Kalkreuter E."/>
            <person name="Kautsar S.A."/>
            <person name="Yang D."/>
            <person name="Bader C.D."/>
            <person name="Teijaro C.N."/>
            <person name="Fluegel L."/>
            <person name="Davis C.M."/>
            <person name="Simpson J.R."/>
            <person name="Lauterbach L."/>
            <person name="Steele A.D."/>
            <person name="Gui C."/>
            <person name="Meng S."/>
            <person name="Li G."/>
            <person name="Viehrig K."/>
            <person name="Ye F."/>
            <person name="Su P."/>
            <person name="Kiefer A.F."/>
            <person name="Nichols A."/>
            <person name="Cepeda A.J."/>
            <person name="Yan W."/>
            <person name="Fan B."/>
            <person name="Jiang Y."/>
            <person name="Adhikari A."/>
            <person name="Zheng C.-J."/>
            <person name="Schuster L."/>
            <person name="Cowan T.M."/>
            <person name="Smanski M.J."/>
            <person name="Chevrette M.G."/>
            <person name="De Carvalho L.P.S."/>
            <person name="Shen B."/>
        </authorList>
    </citation>
    <scope>NUCLEOTIDE SEQUENCE [LARGE SCALE GENOMIC DNA]</scope>
    <source>
        <strain evidence="2 3">NPDC048946</strain>
    </source>
</reference>
<organism evidence="2 3">
    <name type="scientific">Streptodolium elevatio</name>
    <dbReference type="NCBI Taxonomy" id="3157996"/>
    <lineage>
        <taxon>Bacteria</taxon>
        <taxon>Bacillati</taxon>
        <taxon>Actinomycetota</taxon>
        <taxon>Actinomycetes</taxon>
        <taxon>Kitasatosporales</taxon>
        <taxon>Streptomycetaceae</taxon>
        <taxon>Streptodolium</taxon>
    </lineage>
</organism>
<dbReference type="CDD" id="cd06260">
    <property type="entry name" value="DUF820-like"/>
    <property type="match status" value="1"/>
</dbReference>
<dbReference type="Proteomes" id="UP001551482">
    <property type="component" value="Unassembled WGS sequence"/>
</dbReference>
<dbReference type="PANTHER" id="PTHR35400">
    <property type="entry name" value="SLR1083 PROTEIN"/>
    <property type="match status" value="1"/>
</dbReference>
<dbReference type="Pfam" id="PF05685">
    <property type="entry name" value="Uma2"/>
    <property type="match status" value="1"/>
</dbReference>
<evidence type="ECO:0000259" key="1">
    <source>
        <dbReference type="Pfam" id="PF05685"/>
    </source>
</evidence>
<dbReference type="Gene3D" id="3.90.1570.10">
    <property type="entry name" value="tt1808, chain A"/>
    <property type="match status" value="1"/>
</dbReference>
<keyword evidence="3" id="KW-1185">Reference proteome</keyword>
<keyword evidence="2" id="KW-0255">Endonuclease</keyword>
<comment type="caution">
    <text evidence="2">The sequence shown here is derived from an EMBL/GenBank/DDBJ whole genome shotgun (WGS) entry which is preliminary data.</text>
</comment>
<keyword evidence="2" id="KW-0378">Hydrolase</keyword>
<keyword evidence="2" id="KW-0540">Nuclease</keyword>
<dbReference type="PANTHER" id="PTHR35400:SF3">
    <property type="entry name" value="SLL1072 PROTEIN"/>
    <property type="match status" value="1"/>
</dbReference>
<name>A0ABV3DMC1_9ACTN</name>
<evidence type="ECO:0000313" key="3">
    <source>
        <dbReference type="Proteomes" id="UP001551482"/>
    </source>
</evidence>
<proteinExistence type="predicted"/>
<dbReference type="RefSeq" id="WP_358357833.1">
    <property type="nucleotide sequence ID" value="NZ_JBEZFP010000073.1"/>
</dbReference>
<protein>
    <submittedName>
        <fullName evidence="2">Uma2 family endonuclease</fullName>
    </submittedName>
</protein>
<accession>A0ABV3DMC1</accession>
<dbReference type="InterPro" id="IPR012296">
    <property type="entry name" value="Nuclease_put_TT1808"/>
</dbReference>
<sequence length="182" mass="20633">MRRSGLLDLYEAFLRENRPQDTRVPFSPVTILLPNAPDKESYVPDMCVIDRAAVDTHSEWKFPADAVHLVVEVVSAGRESQVNDRLVKPGGYASGPVPLYLLIDPLRREVTLFSDPKNNAYQTSTKVKYGDEISFPEPFKGVLDTAIFDWWSCGQIPARAAMRSRWWVRSPKSRADVVARLR</sequence>
<dbReference type="SUPFAM" id="SSF52980">
    <property type="entry name" value="Restriction endonuclease-like"/>
    <property type="match status" value="1"/>
</dbReference>
<feature type="domain" description="Putative restriction endonuclease" evidence="1">
    <location>
        <begin position="10"/>
        <end position="141"/>
    </location>
</feature>
<dbReference type="InterPro" id="IPR011335">
    <property type="entry name" value="Restrct_endonuc-II-like"/>
</dbReference>
<evidence type="ECO:0000313" key="2">
    <source>
        <dbReference type="EMBL" id="MEU8136836.1"/>
    </source>
</evidence>